<dbReference type="GO" id="GO:0004601">
    <property type="term" value="F:peroxidase activity"/>
    <property type="evidence" value="ECO:0007669"/>
    <property type="project" value="InterPro"/>
</dbReference>
<dbReference type="GO" id="GO:0006979">
    <property type="term" value="P:response to oxidative stress"/>
    <property type="evidence" value="ECO:0007669"/>
    <property type="project" value="InterPro"/>
</dbReference>
<reference evidence="4" key="2">
    <citation type="submission" date="2020-11" db="EMBL/GenBank/DDBJ databases">
        <authorList>
            <person name="McCartney M.A."/>
            <person name="Auch B."/>
            <person name="Kono T."/>
            <person name="Mallez S."/>
            <person name="Becker A."/>
            <person name="Gohl D.M."/>
            <person name="Silverstein K.A.T."/>
            <person name="Koren S."/>
            <person name="Bechman K.B."/>
            <person name="Herman A."/>
            <person name="Abrahante J.E."/>
            <person name="Garbe J."/>
        </authorList>
    </citation>
    <scope>NUCLEOTIDE SEQUENCE</scope>
    <source>
        <strain evidence="4">Duluth1</strain>
        <tissue evidence="4">Whole animal</tissue>
    </source>
</reference>
<dbReference type="SUPFAM" id="SSF48113">
    <property type="entry name" value="Heme-dependent peroxidases"/>
    <property type="match status" value="1"/>
</dbReference>
<sequence length="104" mass="11389">MQGLAYAMSTLEAPETDRTIEDVVRNTLFVNPVADTSFDLASLNIQRGRDHGLPSYNEYRKYCGLSEVTSWSTSAALGGLVNHDADTSTKLQAAGYSFPIRRSV</sequence>
<dbReference type="InterPro" id="IPR037120">
    <property type="entry name" value="Haem_peroxidase_sf_animal"/>
</dbReference>
<dbReference type="InterPro" id="IPR019791">
    <property type="entry name" value="Haem_peroxidase_animal"/>
</dbReference>
<dbReference type="EMBL" id="JAIWYP010000007">
    <property type="protein sequence ID" value="KAH3792368.1"/>
    <property type="molecule type" value="Genomic_DNA"/>
</dbReference>
<dbReference type="Proteomes" id="UP000828390">
    <property type="component" value="Unassembled WGS sequence"/>
</dbReference>
<proteinExistence type="predicted"/>
<evidence type="ECO:0000256" key="2">
    <source>
        <dbReference type="ARBA" id="ARBA00022525"/>
    </source>
</evidence>
<evidence type="ECO:0000256" key="1">
    <source>
        <dbReference type="ARBA" id="ARBA00004613"/>
    </source>
</evidence>
<evidence type="ECO:0000313" key="4">
    <source>
        <dbReference type="EMBL" id="KAH3792368.1"/>
    </source>
</evidence>
<evidence type="ECO:0000313" key="5">
    <source>
        <dbReference type="Proteomes" id="UP000828390"/>
    </source>
</evidence>
<dbReference type="InterPro" id="IPR010255">
    <property type="entry name" value="Haem_peroxidase_sf"/>
</dbReference>
<gene>
    <name evidence="4" type="ORF">DPMN_145863</name>
</gene>
<evidence type="ECO:0000256" key="3">
    <source>
        <dbReference type="ARBA" id="ARBA00023180"/>
    </source>
</evidence>
<comment type="subcellular location">
    <subcellularLocation>
        <location evidence="1">Secreted</location>
    </subcellularLocation>
</comment>
<dbReference type="Gene3D" id="1.10.640.10">
    <property type="entry name" value="Haem peroxidase domain superfamily, animal type"/>
    <property type="match status" value="1"/>
</dbReference>
<keyword evidence="3" id="KW-0325">Glycoprotein</keyword>
<accession>A0A9D4F5P0</accession>
<dbReference type="PANTHER" id="PTHR11475:SF4">
    <property type="entry name" value="CHORION PEROXIDASE"/>
    <property type="match status" value="1"/>
</dbReference>
<comment type="caution">
    <text evidence="4">The sequence shown here is derived from an EMBL/GenBank/DDBJ whole genome shotgun (WGS) entry which is preliminary data.</text>
</comment>
<protein>
    <submittedName>
        <fullName evidence="4">Uncharacterized protein</fullName>
    </submittedName>
</protein>
<dbReference type="GO" id="GO:0005576">
    <property type="term" value="C:extracellular region"/>
    <property type="evidence" value="ECO:0007669"/>
    <property type="project" value="UniProtKB-SubCell"/>
</dbReference>
<dbReference type="GO" id="GO:0020037">
    <property type="term" value="F:heme binding"/>
    <property type="evidence" value="ECO:0007669"/>
    <property type="project" value="InterPro"/>
</dbReference>
<name>A0A9D4F5P0_DREPO</name>
<organism evidence="4 5">
    <name type="scientific">Dreissena polymorpha</name>
    <name type="common">Zebra mussel</name>
    <name type="synonym">Mytilus polymorpha</name>
    <dbReference type="NCBI Taxonomy" id="45954"/>
    <lineage>
        <taxon>Eukaryota</taxon>
        <taxon>Metazoa</taxon>
        <taxon>Spiralia</taxon>
        <taxon>Lophotrochozoa</taxon>
        <taxon>Mollusca</taxon>
        <taxon>Bivalvia</taxon>
        <taxon>Autobranchia</taxon>
        <taxon>Heteroconchia</taxon>
        <taxon>Euheterodonta</taxon>
        <taxon>Imparidentia</taxon>
        <taxon>Neoheterodontei</taxon>
        <taxon>Myida</taxon>
        <taxon>Dreissenoidea</taxon>
        <taxon>Dreissenidae</taxon>
        <taxon>Dreissena</taxon>
    </lineage>
</organism>
<dbReference type="Pfam" id="PF03098">
    <property type="entry name" value="An_peroxidase"/>
    <property type="match status" value="1"/>
</dbReference>
<keyword evidence="5" id="KW-1185">Reference proteome</keyword>
<reference evidence="4" key="1">
    <citation type="journal article" date="2019" name="bioRxiv">
        <title>The Genome of the Zebra Mussel, Dreissena polymorpha: A Resource for Invasive Species Research.</title>
        <authorList>
            <person name="McCartney M.A."/>
            <person name="Auch B."/>
            <person name="Kono T."/>
            <person name="Mallez S."/>
            <person name="Zhang Y."/>
            <person name="Obille A."/>
            <person name="Becker A."/>
            <person name="Abrahante J.E."/>
            <person name="Garbe J."/>
            <person name="Badalamenti J.P."/>
            <person name="Herman A."/>
            <person name="Mangelson H."/>
            <person name="Liachko I."/>
            <person name="Sullivan S."/>
            <person name="Sone E.D."/>
            <person name="Koren S."/>
            <person name="Silverstein K.A.T."/>
            <person name="Beckman K.B."/>
            <person name="Gohl D.M."/>
        </authorList>
    </citation>
    <scope>NUCLEOTIDE SEQUENCE</scope>
    <source>
        <strain evidence="4">Duluth1</strain>
        <tissue evidence="4">Whole animal</tissue>
    </source>
</reference>
<dbReference type="AlphaFoldDB" id="A0A9D4F5P0"/>
<dbReference type="PANTHER" id="PTHR11475">
    <property type="entry name" value="OXIDASE/PEROXIDASE"/>
    <property type="match status" value="1"/>
</dbReference>
<keyword evidence="2" id="KW-0964">Secreted</keyword>
<dbReference type="PROSITE" id="PS50292">
    <property type="entry name" value="PEROXIDASE_3"/>
    <property type="match status" value="1"/>
</dbReference>